<feature type="region of interest" description="Disordered" evidence="3">
    <location>
        <begin position="19"/>
        <end position="41"/>
    </location>
</feature>
<evidence type="ECO:0000256" key="1">
    <source>
        <dbReference type="ARBA" id="ARBA00023054"/>
    </source>
</evidence>
<evidence type="ECO:0000313" key="6">
    <source>
        <dbReference type="EMBL" id="CAF4293701.1"/>
    </source>
</evidence>
<dbReference type="GO" id="GO:0090435">
    <property type="term" value="P:protein localization to nuclear envelope"/>
    <property type="evidence" value="ECO:0007669"/>
    <property type="project" value="TreeGrafter"/>
</dbReference>
<dbReference type="GO" id="GO:0051664">
    <property type="term" value="P:nuclear pore localization"/>
    <property type="evidence" value="ECO:0007669"/>
    <property type="project" value="TreeGrafter"/>
</dbReference>
<feature type="coiled-coil region" evidence="2">
    <location>
        <begin position="420"/>
        <end position="472"/>
    </location>
</feature>
<dbReference type="SUPFAM" id="SSF64593">
    <property type="entry name" value="Intermediate filament protein, coiled coil region"/>
    <property type="match status" value="1"/>
</dbReference>
<dbReference type="OrthoDB" id="10054436at2759"/>
<feature type="compositionally biased region" description="Basic and acidic residues" evidence="3">
    <location>
        <begin position="566"/>
        <end position="575"/>
    </location>
</feature>
<feature type="region of interest" description="Disordered" evidence="3">
    <location>
        <begin position="68"/>
        <end position="95"/>
    </location>
</feature>
<dbReference type="GO" id="GO:0031507">
    <property type="term" value="P:heterochromatin formation"/>
    <property type="evidence" value="ECO:0007669"/>
    <property type="project" value="TreeGrafter"/>
</dbReference>
<evidence type="ECO:0000313" key="7">
    <source>
        <dbReference type="Proteomes" id="UP000663851"/>
    </source>
</evidence>
<dbReference type="AlphaFoldDB" id="A0A820HIX6"/>
<name>A0A820HIX6_9BILA</name>
<organism evidence="6 7">
    <name type="scientific">Rotaria socialis</name>
    <dbReference type="NCBI Taxonomy" id="392032"/>
    <lineage>
        <taxon>Eukaryota</taxon>
        <taxon>Metazoa</taxon>
        <taxon>Spiralia</taxon>
        <taxon>Gnathifera</taxon>
        <taxon>Rotifera</taxon>
        <taxon>Eurotatoria</taxon>
        <taxon>Bdelloidea</taxon>
        <taxon>Philodinida</taxon>
        <taxon>Philodinidae</taxon>
        <taxon>Rotaria</taxon>
    </lineage>
</organism>
<dbReference type="Proteomes" id="UP000663851">
    <property type="component" value="Unassembled WGS sequence"/>
</dbReference>
<evidence type="ECO:0000313" key="5">
    <source>
        <dbReference type="EMBL" id="CAF3418191.1"/>
    </source>
</evidence>
<dbReference type="PANTHER" id="PTHR45721:SF11">
    <property type="entry name" value="LAMIN DM0-RELATED"/>
    <property type="match status" value="1"/>
</dbReference>
<dbReference type="GO" id="GO:0007097">
    <property type="term" value="P:nuclear migration"/>
    <property type="evidence" value="ECO:0007669"/>
    <property type="project" value="TreeGrafter"/>
</dbReference>
<gene>
    <name evidence="6" type="ORF">HFQ381_LOCUS13085</name>
    <name evidence="4" type="ORF">LUA448_LOCUS5241</name>
    <name evidence="5" type="ORF">TIS948_LOCUS29223</name>
</gene>
<feature type="region of interest" description="Disordered" evidence="3">
    <location>
        <begin position="509"/>
        <end position="575"/>
    </location>
</feature>
<dbReference type="GO" id="GO:0006998">
    <property type="term" value="P:nuclear envelope organization"/>
    <property type="evidence" value="ECO:0007669"/>
    <property type="project" value="TreeGrafter"/>
</dbReference>
<protein>
    <submittedName>
        <fullName evidence="6">Uncharacterized protein</fullName>
    </submittedName>
</protein>
<dbReference type="PANTHER" id="PTHR45721">
    <property type="entry name" value="LAMIN DM0-RELATED"/>
    <property type="match status" value="1"/>
</dbReference>
<dbReference type="EMBL" id="CAJOBO010000810">
    <property type="protein sequence ID" value="CAF4293701.1"/>
    <property type="molecule type" value="Genomic_DNA"/>
</dbReference>
<evidence type="ECO:0000256" key="3">
    <source>
        <dbReference type="SAM" id="MobiDB-lite"/>
    </source>
</evidence>
<dbReference type="Proteomes" id="UP000663833">
    <property type="component" value="Unassembled WGS sequence"/>
</dbReference>
<proteinExistence type="predicted"/>
<dbReference type="Proteomes" id="UP000663825">
    <property type="component" value="Unassembled WGS sequence"/>
</dbReference>
<dbReference type="GO" id="GO:0005200">
    <property type="term" value="F:structural constituent of cytoskeleton"/>
    <property type="evidence" value="ECO:0007669"/>
    <property type="project" value="TreeGrafter"/>
</dbReference>
<dbReference type="GO" id="GO:0005652">
    <property type="term" value="C:nuclear lamina"/>
    <property type="evidence" value="ECO:0007669"/>
    <property type="project" value="TreeGrafter"/>
</dbReference>
<comment type="caution">
    <text evidence="6">The sequence shown here is derived from an EMBL/GenBank/DDBJ whole genome shotgun (WGS) entry which is preliminary data.</text>
</comment>
<accession>A0A820HIX6</accession>
<dbReference type="EMBL" id="CAJNXB010005304">
    <property type="protein sequence ID" value="CAF3418191.1"/>
    <property type="molecule type" value="Genomic_DNA"/>
</dbReference>
<feature type="compositionally biased region" description="Polar residues" evidence="3">
    <location>
        <begin position="81"/>
        <end position="95"/>
    </location>
</feature>
<keyword evidence="1 2" id="KW-0175">Coiled coil</keyword>
<sequence length="596" mass="70156">MHRGVIKNSWQDLHAMTSARPNNKSFGFDKQSKQTHHQQQTKATFYYETDHSSAPCRPLSSSISSINNQHERAKSADHSQMPLNETTPPATSSSCIYVSTLNNPAKTTSRSSRMVNSRSNGAIGTHASTIYIEELRKTQQECEKSELNTLNTRFGNYLEKIKCLASANADLRRQVDDAYKKYMGLDEEQQQIETNGKNQTIKKYQHPHEIQLNNLRKQINNEARAQTLIQIRLQRADYDMKFYQTNIKLLGVHEQQQTEQLRTMRQQVEGTSQELKQIQGQYQNREHDLQMYKNQYTEYINKLINFSNEYDKITYERMDNENHLCTLKEQLSFEHEYHRRRQEEFEYLEQFRFDLNKQFTKTEFHYIVQQIRKDYQELNDIRLSELEKSYKAKLDLVRNEISKREKQQETAKPQDIRIALDSIKQEHRTLIEQNQLLKDKSEQLENDLRNVTEQNRQRYETVDREYQKLQRQLPELDCIIVHLRENAGSLWSEINTYRYLLVNLLSSPNDKPHKSSGPCSPPLAKESKKATEKSNSSTTTENKKQESKISKSMVKPMINQVTKPTVDTKAKSPQQYRDETTGFIVHIEDGIIWVRI</sequence>
<dbReference type="EMBL" id="CAJNYD010000431">
    <property type="protein sequence ID" value="CAF3258314.1"/>
    <property type="molecule type" value="Genomic_DNA"/>
</dbReference>
<feature type="coiled-coil region" evidence="2">
    <location>
        <begin position="261"/>
        <end position="309"/>
    </location>
</feature>
<reference evidence="6" key="1">
    <citation type="submission" date="2021-02" db="EMBL/GenBank/DDBJ databases">
        <authorList>
            <person name="Nowell W R."/>
        </authorList>
    </citation>
    <scope>NUCLEOTIDE SEQUENCE</scope>
</reference>
<evidence type="ECO:0000313" key="4">
    <source>
        <dbReference type="EMBL" id="CAF3258314.1"/>
    </source>
</evidence>
<evidence type="ECO:0000256" key="2">
    <source>
        <dbReference type="SAM" id="Coils"/>
    </source>
</evidence>